<accession>A0A212R391</accession>
<dbReference type="SUPFAM" id="SSF48452">
    <property type="entry name" value="TPR-like"/>
    <property type="match status" value="1"/>
</dbReference>
<dbReference type="Proteomes" id="UP000198418">
    <property type="component" value="Unassembled WGS sequence"/>
</dbReference>
<gene>
    <name evidence="1" type="ORF">SAMN06265338_102440</name>
</gene>
<reference evidence="2" key="1">
    <citation type="submission" date="2017-06" db="EMBL/GenBank/DDBJ databases">
        <authorList>
            <person name="Varghese N."/>
            <person name="Submissions S."/>
        </authorList>
    </citation>
    <scope>NUCLEOTIDE SEQUENCE [LARGE SCALE GENOMIC DNA]</scope>
    <source>
        <strain evidence="2">DSM 137</strain>
    </source>
</reference>
<evidence type="ECO:0000313" key="1">
    <source>
        <dbReference type="EMBL" id="SNB66396.1"/>
    </source>
</evidence>
<dbReference type="Gene3D" id="1.25.40.10">
    <property type="entry name" value="Tetratricopeptide repeat domain"/>
    <property type="match status" value="1"/>
</dbReference>
<protein>
    <recommendedName>
        <fullName evidence="3">Tetratricopeptide repeat protein</fullName>
    </recommendedName>
</protein>
<organism evidence="1 2">
    <name type="scientific">Rhodoblastus acidophilus</name>
    <name type="common">Rhodopseudomonas acidophila</name>
    <dbReference type="NCBI Taxonomy" id="1074"/>
    <lineage>
        <taxon>Bacteria</taxon>
        <taxon>Pseudomonadati</taxon>
        <taxon>Pseudomonadota</taxon>
        <taxon>Alphaproteobacteria</taxon>
        <taxon>Hyphomicrobiales</taxon>
        <taxon>Rhodoblastaceae</taxon>
        <taxon>Rhodoblastus</taxon>
    </lineage>
</organism>
<name>A0A212R391_RHOAC</name>
<proteinExistence type="predicted"/>
<dbReference type="EMBL" id="FYDG01000002">
    <property type="protein sequence ID" value="SNB66396.1"/>
    <property type="molecule type" value="Genomic_DNA"/>
</dbReference>
<dbReference type="AlphaFoldDB" id="A0A212R391"/>
<keyword evidence="2" id="KW-1185">Reference proteome</keyword>
<dbReference type="InterPro" id="IPR011990">
    <property type="entry name" value="TPR-like_helical_dom_sf"/>
</dbReference>
<evidence type="ECO:0008006" key="3">
    <source>
        <dbReference type="Google" id="ProtNLM"/>
    </source>
</evidence>
<dbReference type="OrthoDB" id="7359089at2"/>
<dbReference type="RefSeq" id="WP_088519936.1">
    <property type="nucleotide sequence ID" value="NZ_FYDG01000002.1"/>
</dbReference>
<sequence>MLLNFPGSEEVNFGAIKPEIDALLQQGVVAYRSDFSRAETFFKQALDAAPDELATYFCLYKIHTYHGDLDVALDMALSGLRKAAAQAGWPDDWRRWTPQNPFPEGAGRFALYTLKALAFIRLRREEVAPAREILDRLKTLDPQGEVGWPVVAALCEGVAG</sequence>
<evidence type="ECO:0000313" key="2">
    <source>
        <dbReference type="Proteomes" id="UP000198418"/>
    </source>
</evidence>